<evidence type="ECO:0000313" key="2">
    <source>
        <dbReference type="EMBL" id="KAL3765583.1"/>
    </source>
</evidence>
<feature type="region of interest" description="Disordered" evidence="1">
    <location>
        <begin position="1"/>
        <end position="25"/>
    </location>
</feature>
<name>A0ABD3MP80_9STRA</name>
<dbReference type="Proteomes" id="UP001530400">
    <property type="component" value="Unassembled WGS sequence"/>
</dbReference>
<feature type="compositionally biased region" description="Acidic residues" evidence="1">
    <location>
        <begin position="607"/>
        <end position="624"/>
    </location>
</feature>
<dbReference type="AlphaFoldDB" id="A0ABD3MP80"/>
<comment type="caution">
    <text evidence="2">The sequence shown here is derived from an EMBL/GenBank/DDBJ whole genome shotgun (WGS) entry which is preliminary data.</text>
</comment>
<sequence length="870" mass="97588">MWQQPILNGHNDHIEPDQQQQQHNQQQNFYQYNQGLGSSTNLSNSNSSLGSLTQMTQGGLSFSNSNPRSLNLNFANNSSGSLNQAATLSAGVGYTANEMSRSQSMGLPQIHDRGSFSRSASGRYHNETFRFPSITEETTTNMMNASFTSFTSGSMNSHDGSNSNGSNGRSHSNVVLGGMFANHLSVQNSNNTLHTNNGMMHTTNGFHGPNNGLAYRNSSDYSLKKPQHPEVAPPTPGPSELYRLISASSPDYKSILSRCRSHPHEACSFSLHAGCGHVYALHRLLRREDEEYQAPYEVVEEIRLACPRAVVRKQAVREEEDFMENRSRQVEDNAEDVRYEYPLSIAAEYGHSSEIVRMLAKATTTSPHYRAEVYRSLDYASLSNETVRILLEEYAGCVLERGYSEENEGDDDDCPLEKVLFWWDDPDVTGLEEEIATYPECDMKEDLDDLYEKLRMMLYATANQTMQGYDTSKQEFKVLHYLLRIAVDGGMNSVSFPNDFTHSVLLLAKFIQRTRAGMFRERDEVGSLPLHIAVTGKGLLKNYDGDSNKLEGDEQQQQQQQQLQETGSDEQQEAQEVNDDVEMGEAANQEGQADIPVPQEEQPLQNDGEDDELPEPDDDEEEDMGDIDEADMEEHENEASSSQSCGMEIIKLILEQYPASIRLYDTHTRSLPIHLVLKHNPHASEAIDHFLRLYPKSASMPDGAGRLPIHIALLHNSPSWEQILDLAPNTLEKKDPMTGLLPFQLAALIHSEKRLLTKTIGGPSSQPDTDTLVEQEEEIELESLGTCFQLLRMNPHLASGLAEAPTYSPADRHVARLEEENNMLRQRVYDLEQQVMQMHLSMQEANGNAIKKRKSFNAMDYFSRSGEGPS</sequence>
<reference evidence="2 3" key="1">
    <citation type="submission" date="2024-10" db="EMBL/GenBank/DDBJ databases">
        <title>Updated reference genomes for cyclostephanoid diatoms.</title>
        <authorList>
            <person name="Roberts W.R."/>
            <person name="Alverson A.J."/>
        </authorList>
    </citation>
    <scope>NUCLEOTIDE SEQUENCE [LARGE SCALE GENOMIC DNA]</scope>
    <source>
        <strain evidence="2 3">AJA010-31</strain>
    </source>
</reference>
<feature type="compositionally biased region" description="Low complexity" evidence="1">
    <location>
        <begin position="555"/>
        <end position="566"/>
    </location>
</feature>
<gene>
    <name evidence="2" type="ORF">ACHAWO_003875</name>
</gene>
<organism evidence="2 3">
    <name type="scientific">Cyclotella atomus</name>
    <dbReference type="NCBI Taxonomy" id="382360"/>
    <lineage>
        <taxon>Eukaryota</taxon>
        <taxon>Sar</taxon>
        <taxon>Stramenopiles</taxon>
        <taxon>Ochrophyta</taxon>
        <taxon>Bacillariophyta</taxon>
        <taxon>Coscinodiscophyceae</taxon>
        <taxon>Thalassiosirophycidae</taxon>
        <taxon>Stephanodiscales</taxon>
        <taxon>Stephanodiscaceae</taxon>
        <taxon>Cyclotella</taxon>
    </lineage>
</organism>
<feature type="compositionally biased region" description="Acidic residues" evidence="1">
    <location>
        <begin position="567"/>
        <end position="583"/>
    </location>
</feature>
<feature type="region of interest" description="Disordered" evidence="1">
    <location>
        <begin position="543"/>
        <end position="624"/>
    </location>
</feature>
<dbReference type="EMBL" id="JALLPJ020001399">
    <property type="protein sequence ID" value="KAL3765583.1"/>
    <property type="molecule type" value="Genomic_DNA"/>
</dbReference>
<accession>A0ABD3MP80</accession>
<evidence type="ECO:0000313" key="3">
    <source>
        <dbReference type="Proteomes" id="UP001530400"/>
    </source>
</evidence>
<protein>
    <submittedName>
        <fullName evidence="2">Uncharacterized protein</fullName>
    </submittedName>
</protein>
<evidence type="ECO:0000256" key="1">
    <source>
        <dbReference type="SAM" id="MobiDB-lite"/>
    </source>
</evidence>
<feature type="compositionally biased region" description="Basic and acidic residues" evidence="1">
    <location>
        <begin position="543"/>
        <end position="552"/>
    </location>
</feature>
<proteinExistence type="predicted"/>
<keyword evidence="3" id="KW-1185">Reference proteome</keyword>